<evidence type="ECO:0000256" key="1">
    <source>
        <dbReference type="ARBA" id="ARBA00004906"/>
    </source>
</evidence>
<feature type="domain" description="BTB" evidence="3">
    <location>
        <begin position="179"/>
        <end position="249"/>
    </location>
</feature>
<dbReference type="PANTHER" id="PTHR26379:SF518">
    <property type="entry name" value="BTB DOMAIN-CONTAINING PROTEIN"/>
    <property type="match status" value="1"/>
</dbReference>
<reference evidence="4" key="2">
    <citation type="submission" date="2017-06" db="EMBL/GenBank/DDBJ databases">
        <title>WGS assembly of Brachypodium distachyon.</title>
        <authorList>
            <consortium name="The International Brachypodium Initiative"/>
            <person name="Lucas S."/>
            <person name="Harmon-Smith M."/>
            <person name="Lail K."/>
            <person name="Tice H."/>
            <person name="Grimwood J."/>
            <person name="Bruce D."/>
            <person name="Barry K."/>
            <person name="Shu S."/>
            <person name="Lindquist E."/>
            <person name="Wang M."/>
            <person name="Pitluck S."/>
            <person name="Vogel J.P."/>
            <person name="Garvin D.F."/>
            <person name="Mockler T.C."/>
            <person name="Schmutz J."/>
            <person name="Rokhsar D."/>
            <person name="Bevan M.W."/>
        </authorList>
    </citation>
    <scope>NUCLEOTIDE SEQUENCE</scope>
    <source>
        <strain evidence="4">Bd21</strain>
    </source>
</reference>
<proteinExistence type="predicted"/>
<dbReference type="EMBL" id="CM000883">
    <property type="protein sequence ID" value="PNT63285.1"/>
    <property type="molecule type" value="Genomic_DNA"/>
</dbReference>
<evidence type="ECO:0000313" key="4">
    <source>
        <dbReference type="EMBL" id="PNT63285.1"/>
    </source>
</evidence>
<feature type="region of interest" description="Disordered" evidence="2">
    <location>
        <begin position="1"/>
        <end position="119"/>
    </location>
</feature>
<feature type="compositionally biased region" description="Basic and acidic residues" evidence="2">
    <location>
        <begin position="18"/>
        <end position="28"/>
    </location>
</feature>
<dbReference type="Pfam" id="PF00651">
    <property type="entry name" value="BTB"/>
    <property type="match status" value="1"/>
</dbReference>
<dbReference type="AlphaFoldDB" id="A0A2K2CMN0"/>
<feature type="compositionally biased region" description="Polar residues" evidence="2">
    <location>
        <begin position="92"/>
        <end position="108"/>
    </location>
</feature>
<dbReference type="PROSITE" id="PS50097">
    <property type="entry name" value="BTB"/>
    <property type="match status" value="1"/>
</dbReference>
<dbReference type="InterPro" id="IPR000210">
    <property type="entry name" value="BTB/POZ_dom"/>
</dbReference>
<reference evidence="5" key="3">
    <citation type="submission" date="2018-08" db="UniProtKB">
        <authorList>
            <consortium name="EnsemblPlants"/>
        </authorList>
    </citation>
    <scope>IDENTIFICATION</scope>
    <source>
        <strain evidence="5">cv. Bd21</strain>
    </source>
</reference>
<feature type="compositionally biased region" description="Polar residues" evidence="2">
    <location>
        <begin position="58"/>
        <end position="67"/>
    </location>
</feature>
<dbReference type="Gramene" id="PNT63285">
    <property type="protein sequence ID" value="PNT63285"/>
    <property type="gene ID" value="BRADI_4g13791v3"/>
</dbReference>
<sequence>MSSAGDGVPLLCHTRQPSPHDHCPDHTCSRSTATPGPEGSAILNASGPGRSPSVAISGASSFTPIGVTSTTRPSTSVSTTRTTTVMPTQSSWHGSSSVCSPTTETHPMSPTYVAPPSVPKKPKSVVMVSMCSSEAVIWIRCDLTVVEDSVRQDTPSCVMVPPSDMHRHLGRLLSAGDWSDVTFDVDGERFAAHRYILAARSPVFAAELFGPMKENNNAVPGVIRIGDMEAKVFEAMLHFVYTDSLPQRPRLTARV</sequence>
<name>A0A2K2CMN0_BRADI</name>
<dbReference type="Proteomes" id="UP000008810">
    <property type="component" value="Chromosome 4"/>
</dbReference>
<reference evidence="4 5" key="1">
    <citation type="journal article" date="2010" name="Nature">
        <title>Genome sequencing and analysis of the model grass Brachypodium distachyon.</title>
        <authorList>
            <consortium name="International Brachypodium Initiative"/>
        </authorList>
    </citation>
    <scope>NUCLEOTIDE SEQUENCE [LARGE SCALE GENOMIC DNA]</scope>
    <source>
        <strain evidence="4 5">Bd21</strain>
    </source>
</reference>
<feature type="compositionally biased region" description="Low complexity" evidence="2">
    <location>
        <begin position="68"/>
        <end position="91"/>
    </location>
</feature>
<dbReference type="GO" id="GO:0016567">
    <property type="term" value="P:protein ubiquitination"/>
    <property type="evidence" value="ECO:0007669"/>
    <property type="project" value="InterPro"/>
</dbReference>
<dbReference type="Gene3D" id="3.30.710.10">
    <property type="entry name" value="Potassium Channel Kv1.1, Chain A"/>
    <property type="match status" value="1"/>
</dbReference>
<dbReference type="InterPro" id="IPR011333">
    <property type="entry name" value="SKP1/BTB/POZ_sf"/>
</dbReference>
<dbReference type="EnsemblPlants" id="PNT63285">
    <property type="protein sequence ID" value="PNT63285"/>
    <property type="gene ID" value="BRADI_4g13791v3"/>
</dbReference>
<dbReference type="InParanoid" id="A0A2K2CMN0"/>
<dbReference type="PANTHER" id="PTHR26379">
    <property type="entry name" value="BTB/POZ AND MATH DOMAIN-CONTAINING PROTEIN 1"/>
    <property type="match status" value="1"/>
</dbReference>
<evidence type="ECO:0000256" key="2">
    <source>
        <dbReference type="SAM" id="MobiDB-lite"/>
    </source>
</evidence>
<dbReference type="SUPFAM" id="SSF54695">
    <property type="entry name" value="POZ domain"/>
    <property type="match status" value="1"/>
</dbReference>
<comment type="pathway">
    <text evidence="1">Protein modification; protein ubiquitination.</text>
</comment>
<dbReference type="OrthoDB" id="692822at2759"/>
<dbReference type="InterPro" id="IPR045005">
    <property type="entry name" value="BPM1-6"/>
</dbReference>
<gene>
    <name evidence="4" type="ORF">BRADI_4g13791v3</name>
</gene>
<evidence type="ECO:0000313" key="5">
    <source>
        <dbReference type="EnsemblPlants" id="PNT63285"/>
    </source>
</evidence>
<keyword evidence="6" id="KW-1185">Reference proteome</keyword>
<accession>A0A2K2CMN0</accession>
<protein>
    <recommendedName>
        <fullName evidence="3">BTB domain-containing protein</fullName>
    </recommendedName>
</protein>
<evidence type="ECO:0000259" key="3">
    <source>
        <dbReference type="PROSITE" id="PS50097"/>
    </source>
</evidence>
<evidence type="ECO:0000313" key="6">
    <source>
        <dbReference type="Proteomes" id="UP000008810"/>
    </source>
</evidence>
<organism evidence="4">
    <name type="scientific">Brachypodium distachyon</name>
    <name type="common">Purple false brome</name>
    <name type="synonym">Trachynia distachya</name>
    <dbReference type="NCBI Taxonomy" id="15368"/>
    <lineage>
        <taxon>Eukaryota</taxon>
        <taxon>Viridiplantae</taxon>
        <taxon>Streptophyta</taxon>
        <taxon>Embryophyta</taxon>
        <taxon>Tracheophyta</taxon>
        <taxon>Spermatophyta</taxon>
        <taxon>Magnoliopsida</taxon>
        <taxon>Liliopsida</taxon>
        <taxon>Poales</taxon>
        <taxon>Poaceae</taxon>
        <taxon>BOP clade</taxon>
        <taxon>Pooideae</taxon>
        <taxon>Stipodae</taxon>
        <taxon>Brachypodieae</taxon>
        <taxon>Brachypodium</taxon>
    </lineage>
</organism>